<comment type="subcellular location">
    <subcellularLocation>
        <location evidence="1">Endoplasmic reticulum membrane</location>
        <topology evidence="1">Single-pass type I membrane protein</topology>
    </subcellularLocation>
</comment>
<dbReference type="Proteomes" id="UP000012065">
    <property type="component" value="Unassembled WGS sequence"/>
</dbReference>
<name>M5CD15_THACB</name>
<evidence type="ECO:0000256" key="6">
    <source>
        <dbReference type="ARBA" id="ARBA00022824"/>
    </source>
</evidence>
<protein>
    <recommendedName>
        <fullName evidence="3">ER membrane protein complex subunit 1</fullName>
    </recommendedName>
</protein>
<evidence type="ECO:0000256" key="5">
    <source>
        <dbReference type="ARBA" id="ARBA00022729"/>
    </source>
</evidence>
<feature type="domain" description="ER membrane protein complex subunit 1 C-terminal" evidence="11">
    <location>
        <begin position="109"/>
        <end position="307"/>
    </location>
</feature>
<evidence type="ECO:0000313" key="13">
    <source>
        <dbReference type="Proteomes" id="UP000012065"/>
    </source>
</evidence>
<evidence type="ECO:0000256" key="8">
    <source>
        <dbReference type="ARBA" id="ARBA00023136"/>
    </source>
</evidence>
<keyword evidence="7 10" id="KW-1133">Transmembrane helix</keyword>
<evidence type="ECO:0000256" key="10">
    <source>
        <dbReference type="SAM" id="Phobius"/>
    </source>
</evidence>
<evidence type="ECO:0000256" key="7">
    <source>
        <dbReference type="ARBA" id="ARBA00022989"/>
    </source>
</evidence>
<feature type="transmembrane region" description="Helical" evidence="10">
    <location>
        <begin position="495"/>
        <end position="516"/>
    </location>
</feature>
<accession>M5CD15</accession>
<gene>
    <name evidence="12" type="ORF">BN14_11170</name>
</gene>
<comment type="caution">
    <text evidence="12">The sequence shown here is derived from an EMBL/GenBank/DDBJ whole genome shotgun (WGS) entry which is preliminary data.</text>
</comment>
<dbReference type="EMBL" id="CAOJ01016666">
    <property type="protein sequence ID" value="CCO37020.1"/>
    <property type="molecule type" value="Genomic_DNA"/>
</dbReference>
<dbReference type="InterPro" id="IPR026895">
    <property type="entry name" value="EMC1"/>
</dbReference>
<organism evidence="12 13">
    <name type="scientific">Thanatephorus cucumeris (strain AG1-IB / isolate 7/3/14)</name>
    <name type="common">Lettuce bottom rot fungus</name>
    <name type="synonym">Rhizoctonia solani</name>
    <dbReference type="NCBI Taxonomy" id="1108050"/>
    <lineage>
        <taxon>Eukaryota</taxon>
        <taxon>Fungi</taxon>
        <taxon>Dikarya</taxon>
        <taxon>Basidiomycota</taxon>
        <taxon>Agaricomycotina</taxon>
        <taxon>Agaricomycetes</taxon>
        <taxon>Cantharellales</taxon>
        <taxon>Ceratobasidiaceae</taxon>
        <taxon>Rhizoctonia</taxon>
        <taxon>Rhizoctonia solani AG-1</taxon>
    </lineage>
</organism>
<dbReference type="PANTHER" id="PTHR21573">
    <property type="entry name" value="ER MEMBRANE PROTEIN COMPLEX SUBUNIT 1"/>
    <property type="match status" value="1"/>
</dbReference>
<dbReference type="GO" id="GO:0034975">
    <property type="term" value="P:protein folding in endoplasmic reticulum"/>
    <property type="evidence" value="ECO:0007669"/>
    <property type="project" value="TreeGrafter"/>
</dbReference>
<keyword evidence="5" id="KW-0732">Signal</keyword>
<dbReference type="Pfam" id="PF07774">
    <property type="entry name" value="EMC1_C"/>
    <property type="match status" value="1"/>
</dbReference>
<evidence type="ECO:0000256" key="2">
    <source>
        <dbReference type="ARBA" id="ARBA00007904"/>
    </source>
</evidence>
<evidence type="ECO:0000256" key="4">
    <source>
        <dbReference type="ARBA" id="ARBA00022692"/>
    </source>
</evidence>
<keyword evidence="4 10" id="KW-0812">Transmembrane</keyword>
<keyword evidence="8 10" id="KW-0472">Membrane</keyword>
<reference evidence="12 13" key="1">
    <citation type="journal article" date="2013" name="J. Biotechnol.">
        <title>Establishment and interpretation of the genome sequence of the phytopathogenic fungus Rhizoctonia solani AG1-IB isolate 7/3/14.</title>
        <authorList>
            <person name="Wibberg D.W."/>
            <person name="Jelonek L.J."/>
            <person name="Rupp O.R."/>
            <person name="Hennig M.H."/>
            <person name="Eikmeyer F.E."/>
            <person name="Goesmann A.G."/>
            <person name="Hartmann A.H."/>
            <person name="Borriss R.B."/>
            <person name="Grosch R.G."/>
            <person name="Puehler A.P."/>
            <person name="Schlueter A.S."/>
        </authorList>
    </citation>
    <scope>NUCLEOTIDE SEQUENCE [LARGE SCALE GENOMIC DNA]</scope>
    <source>
        <strain evidence="13">AG1-IB / isolate 7/3/14</strain>
    </source>
</reference>
<dbReference type="AlphaFoldDB" id="M5CD15"/>
<keyword evidence="6" id="KW-0256">Endoplasmic reticulum</keyword>
<evidence type="ECO:0000313" key="12">
    <source>
        <dbReference type="EMBL" id="CCO37020.1"/>
    </source>
</evidence>
<dbReference type="GO" id="GO:0072546">
    <property type="term" value="C:EMC complex"/>
    <property type="evidence" value="ECO:0007669"/>
    <property type="project" value="InterPro"/>
</dbReference>
<keyword evidence="9" id="KW-0325">Glycoprotein</keyword>
<proteinExistence type="inferred from homology"/>
<dbReference type="InterPro" id="IPR011678">
    <property type="entry name" value="EMC1_C"/>
</dbReference>
<evidence type="ECO:0000259" key="11">
    <source>
        <dbReference type="Pfam" id="PF07774"/>
    </source>
</evidence>
<evidence type="ECO:0000256" key="3">
    <source>
        <dbReference type="ARBA" id="ARBA00020824"/>
    </source>
</evidence>
<evidence type="ECO:0000256" key="1">
    <source>
        <dbReference type="ARBA" id="ARBA00004115"/>
    </source>
</evidence>
<sequence length="530" mass="58146">MRLGSSRLMARLSNPAVETWKKAFTTPATFPDTAASRVEIIHRPVSPVASYGKVLGDRTTLYKYLNPNVAAVLAPDCAVRVVDLVSGSIVFDSGALPAPCVAPKVAFVENWLVYAHEVGGNSTDKGTKIVSVELYEGAGKDDKTNSVESSSFSEKSIKVHAIQQSFLFPYPIVALGTTSTKFGISSKGLLLATSKSQIYHLHRRVLDPRRPLQKPTAQDQEEMLFQYEPVLPPDTRRIVTHKNQVLGTTHIIAASTLLESTSCVLAYGLDLFHTRVTPSGTFDLLGAGFNKLQLLLTIVGLSVAIVVETEPFSNGPDVERHAQAAISRIRAFTLDETNHAVNLSGLRYILELSPSTSSFTAFASPTLVEGSIRLSITVKDSGKTSLFIYEYGYLCFRIMTVALGACLLKNDYQLNMATICMKEKTMADLSDVETFSTFVDMAVEEGVDHAPGLGKEGYNCLIGWSQCSRRGYVEEIASGTHTGNLLVILWDDRELFLKTMASLVSHCLSSVVYLLWRFVVYRRFVKSECL</sequence>
<dbReference type="HOGENOM" id="CLU_514061_0_0_1"/>
<evidence type="ECO:0000256" key="9">
    <source>
        <dbReference type="ARBA" id="ARBA00023180"/>
    </source>
</evidence>
<dbReference type="PANTHER" id="PTHR21573:SF0">
    <property type="entry name" value="ER MEMBRANE PROTEIN COMPLEX SUBUNIT 1"/>
    <property type="match status" value="1"/>
</dbReference>
<comment type="similarity">
    <text evidence="2">Belongs to the EMC1 family.</text>
</comment>